<evidence type="ECO:0000313" key="2">
    <source>
        <dbReference type="Ensembl" id="ENSGALP00010025147.1"/>
    </source>
</evidence>
<dbReference type="EMBL" id="GU724343">
    <property type="protein sequence ID" value="ADD81836.1"/>
    <property type="molecule type" value="mRNA"/>
</dbReference>
<proteinExistence type="evidence at transcript level"/>
<reference evidence="2" key="3">
    <citation type="submission" date="2025-05" db="UniProtKB">
        <authorList>
            <consortium name="Ensembl"/>
        </authorList>
    </citation>
    <scope>IDENTIFICATION</scope>
    <source>
        <strain evidence="2">broiler</strain>
    </source>
</reference>
<accession>D4PAR5</accession>
<dbReference type="Bgee" id="ENSGALG00000042810">
    <property type="expression patterns" value="Expressed in skeletal muscle tissue and 12 other cell types or tissues"/>
</dbReference>
<reference evidence="2" key="2">
    <citation type="submission" date="2020-11" db="EMBL/GenBank/DDBJ databases">
        <title>Gallus gallus (Chicken) genome, bGalGal1, GRCg7b, maternal haplotype autosomes + Z &amp; W.</title>
        <authorList>
            <person name="Warren W."/>
            <person name="Formenti G."/>
            <person name="Fedrigo O."/>
            <person name="Haase B."/>
            <person name="Mountcastle J."/>
            <person name="Balacco J."/>
            <person name="Tracey A."/>
            <person name="Schneider V."/>
            <person name="Okimoto R."/>
            <person name="Cheng H."/>
            <person name="Hawken R."/>
            <person name="Howe K."/>
            <person name="Jarvis E.D."/>
        </authorList>
    </citation>
    <scope>NUCLEOTIDE SEQUENCE [LARGE SCALE GENOMIC DNA]</scope>
    <source>
        <strain evidence="2">Broiler</strain>
    </source>
</reference>
<dbReference type="AlphaFoldDB" id="D4PAR5"/>
<reference evidence="1" key="1">
    <citation type="journal article" date="2011" name="Comp. Biochem. Physiol. Part D Genomics Proteomics">
        <title>Genome-wide expression analysis of roxarsone-stimulated growth of broiler chickens (Gallus gallus).</title>
        <authorList>
            <person name="Li C."/>
            <person name="Wang X."/>
            <person name="Wang G."/>
            <person name="Wu C."/>
            <person name="Li N."/>
        </authorList>
    </citation>
    <scope>NUCLEOTIDE SEQUENCE</scope>
    <source>
        <tissue evidence="1">Liver</tissue>
    </source>
</reference>
<organism evidence="1">
    <name type="scientific">Gallus gallus</name>
    <name type="common">Chicken</name>
    <dbReference type="NCBI Taxonomy" id="9031"/>
    <lineage>
        <taxon>Eukaryota</taxon>
        <taxon>Metazoa</taxon>
        <taxon>Chordata</taxon>
        <taxon>Craniata</taxon>
        <taxon>Vertebrata</taxon>
        <taxon>Euteleostomi</taxon>
        <taxon>Archelosauria</taxon>
        <taxon>Archosauria</taxon>
        <taxon>Dinosauria</taxon>
        <taxon>Saurischia</taxon>
        <taxon>Theropoda</taxon>
        <taxon>Coelurosauria</taxon>
        <taxon>Aves</taxon>
        <taxon>Neognathae</taxon>
        <taxon>Galloanserae</taxon>
        <taxon>Galliformes</taxon>
        <taxon>Phasianidae</taxon>
        <taxon>Phasianinae</taxon>
        <taxon>Gallus</taxon>
    </lineage>
</organism>
<dbReference type="Proteomes" id="UP000000539">
    <property type="component" value="Chromosome 14"/>
</dbReference>
<sequence length="101" mass="11732">MVGQLSFKKLITLQPRFRNYNTTVTGLGQNCTTCSSLKKCFFLDVTELINRLPNPVPNEADWNLRPYVSIGPDPTGCYWHDQCGWLVTWAIHRITKWQDWS</sequence>
<evidence type="ECO:0000313" key="3">
    <source>
        <dbReference type="Proteomes" id="UP000000539"/>
    </source>
</evidence>
<name>D4PAR5_CHICK</name>
<evidence type="ECO:0000313" key="1">
    <source>
        <dbReference type="EMBL" id="ADD81836.1"/>
    </source>
</evidence>
<keyword evidence="3" id="KW-1185">Reference proteome</keyword>
<dbReference type="Ensembl" id="ENSGALT00010042657.1">
    <property type="protein sequence ID" value="ENSGALP00010025147.1"/>
    <property type="gene ID" value="ENSGALG00010017653.1"/>
</dbReference>
<protein>
    <submittedName>
        <fullName evidence="1 2">Uncharacterized protein</fullName>
    </submittedName>
</protein>